<dbReference type="PRINTS" id="PR01021">
    <property type="entry name" value="OMPADOMAIN"/>
</dbReference>
<reference evidence="10 11" key="1">
    <citation type="submission" date="2014-06" db="EMBL/GenBank/DDBJ databases">
        <title>Draft genome sequence of an extremely salt tolerant bacteria Halomonas salina/CIFRI 1.</title>
        <authorList>
            <person name="Behera B.D."/>
            <person name="Meena D.K."/>
            <person name="Das P."/>
            <person name="Maharana J."/>
            <person name="Paria P."/>
            <person name="Sharma A.P."/>
            <person name="Shamsudheen K.V."/>
            <person name="Rijit J."/>
            <person name="Dixit V."/>
            <person name="Verma A."/>
            <person name="Scaria V."/>
            <person name="Sivasubbu S."/>
        </authorList>
    </citation>
    <scope>NUCLEOTIDE SEQUENCE [LARGE SCALE GENOMIC DNA]</scope>
    <source>
        <strain evidence="10 11">CIFRI 1</strain>
    </source>
</reference>
<dbReference type="EMBL" id="JOKD01000044">
    <property type="protein sequence ID" value="KGE77304.1"/>
    <property type="molecule type" value="Genomic_DNA"/>
</dbReference>
<dbReference type="Pfam" id="PF00691">
    <property type="entry name" value="OmpA"/>
    <property type="match status" value="1"/>
</dbReference>
<dbReference type="InterPro" id="IPR006664">
    <property type="entry name" value="OMP_bac"/>
</dbReference>
<dbReference type="PANTHER" id="PTHR30026">
    <property type="entry name" value="OUTER MEMBRANE PROTEIN TOLC"/>
    <property type="match status" value="1"/>
</dbReference>
<name>A0ABR4WRH1_9GAMM</name>
<dbReference type="Gene3D" id="3.30.1330.60">
    <property type="entry name" value="OmpA-like domain"/>
    <property type="match status" value="1"/>
</dbReference>
<evidence type="ECO:0000256" key="2">
    <source>
        <dbReference type="ARBA" id="ARBA00007613"/>
    </source>
</evidence>
<dbReference type="CDD" id="cd07185">
    <property type="entry name" value="OmpA_C-like"/>
    <property type="match status" value="1"/>
</dbReference>
<dbReference type="PANTHER" id="PTHR30026:SF22">
    <property type="entry name" value="OUTER MEMBRANE EFFLUX PROTEIN"/>
    <property type="match status" value="1"/>
</dbReference>
<keyword evidence="7" id="KW-0998">Cell outer membrane</keyword>
<dbReference type="InterPro" id="IPR036737">
    <property type="entry name" value="OmpA-like_sf"/>
</dbReference>
<comment type="subcellular location">
    <subcellularLocation>
        <location evidence="1">Cell outer membrane</location>
    </subcellularLocation>
</comment>
<evidence type="ECO:0000313" key="10">
    <source>
        <dbReference type="EMBL" id="KGE77304.1"/>
    </source>
</evidence>
<dbReference type="Gene3D" id="1.20.1600.10">
    <property type="entry name" value="Outer membrane efflux proteins (OEP)"/>
    <property type="match status" value="1"/>
</dbReference>
<keyword evidence="5" id="KW-0812">Transmembrane</keyword>
<evidence type="ECO:0000256" key="3">
    <source>
        <dbReference type="ARBA" id="ARBA00022448"/>
    </source>
</evidence>
<protein>
    <submittedName>
        <fullName evidence="10">Agglutination protein</fullName>
    </submittedName>
</protein>
<accession>A0ABR4WRH1</accession>
<feature type="domain" description="OmpA-like" evidence="9">
    <location>
        <begin position="456"/>
        <end position="574"/>
    </location>
</feature>
<comment type="caution">
    <text evidence="10">The sequence shown here is derived from an EMBL/GenBank/DDBJ whole genome shotgun (WGS) entry which is preliminary data.</text>
</comment>
<evidence type="ECO:0000256" key="4">
    <source>
        <dbReference type="ARBA" id="ARBA00022452"/>
    </source>
</evidence>
<comment type="similarity">
    <text evidence="2">Belongs to the outer membrane factor (OMF) (TC 1.B.17) family.</text>
</comment>
<dbReference type="Proteomes" id="UP000029721">
    <property type="component" value="Unassembled WGS sequence"/>
</dbReference>
<keyword evidence="11" id="KW-1185">Reference proteome</keyword>
<dbReference type="Pfam" id="PF02321">
    <property type="entry name" value="OEP"/>
    <property type="match status" value="2"/>
</dbReference>
<dbReference type="InterPro" id="IPR006665">
    <property type="entry name" value="OmpA-like"/>
</dbReference>
<proteinExistence type="inferred from homology"/>
<keyword evidence="3" id="KW-0813">Transport</keyword>
<evidence type="ECO:0000256" key="1">
    <source>
        <dbReference type="ARBA" id="ARBA00004442"/>
    </source>
</evidence>
<dbReference type="SUPFAM" id="SSF103088">
    <property type="entry name" value="OmpA-like"/>
    <property type="match status" value="1"/>
</dbReference>
<dbReference type="PROSITE" id="PS51123">
    <property type="entry name" value="OMPA_2"/>
    <property type="match status" value="1"/>
</dbReference>
<dbReference type="SUPFAM" id="SSF56954">
    <property type="entry name" value="Outer membrane efflux proteins (OEP)"/>
    <property type="match status" value="1"/>
</dbReference>
<evidence type="ECO:0000256" key="5">
    <source>
        <dbReference type="ARBA" id="ARBA00022692"/>
    </source>
</evidence>
<sequence>MSPGSSDLQRVVQQAISTNPEVQAAWRELRASGQDRRAAWGNYLPSVDVNAGVGQEDREHDGRGSYDTDYAEVALTQMIYDGFATSSEVERLDRAELVRYYELLGASEEVSLEAVRAYLDVQRYRELVRLAQDNYAKHLEVFNQIEERTLSGAGRGVDLEQISGRLALAESNLMTEASNLHDVTARYQRIVGDLPAASLAPAPDFAGRLPADVASALDLAFQGNPEFHAAIENIAASRAARSGERSAFHPTLDLVARTGTYKDSDSGTLDDVDERQDRSSIELVASMNLYRGGSDLASFRAASERVEQAINLREKACVDVRQTTQIAYNDTQRLREQLDYLNQHRLSTDRVRGAYQQQFDIGQRSLLDVLDTENEYFEASRAYANASYDVDLADARTLAAMGQLMQTLEVRRDDMPTLAELGSDGVSLDPETICPSPGPTGFTLADFTGGITAPPTRAPDVTLSADALFEINSAELSMASRDELRQLAEQIRGRNDLVRVYIAGHADATGNDAINDPLSRRRARSVGDYLVSQGVDASLIQTEGFGSRRPVATNDTVEGRRQNRRVEVTLERAGENLDMAAYRP</sequence>
<evidence type="ECO:0000313" key="11">
    <source>
        <dbReference type="Proteomes" id="UP000029721"/>
    </source>
</evidence>
<keyword evidence="4" id="KW-1134">Transmembrane beta strand</keyword>
<dbReference type="InterPro" id="IPR003423">
    <property type="entry name" value="OMP_efflux"/>
</dbReference>
<dbReference type="PRINTS" id="PR01023">
    <property type="entry name" value="NAFLGMOTY"/>
</dbReference>
<evidence type="ECO:0000256" key="7">
    <source>
        <dbReference type="ARBA" id="ARBA00023237"/>
    </source>
</evidence>
<evidence type="ECO:0000256" key="8">
    <source>
        <dbReference type="PROSITE-ProRule" id="PRU00473"/>
    </source>
</evidence>
<dbReference type="NCBIfam" id="TIGR01844">
    <property type="entry name" value="type_I_sec_TolC"/>
    <property type="match status" value="1"/>
</dbReference>
<evidence type="ECO:0000259" key="9">
    <source>
        <dbReference type="PROSITE" id="PS51123"/>
    </source>
</evidence>
<keyword evidence="6 8" id="KW-0472">Membrane</keyword>
<gene>
    <name evidence="10" type="ORF">FP66_10700</name>
</gene>
<dbReference type="InterPro" id="IPR010130">
    <property type="entry name" value="T1SS_OMP_TolC"/>
</dbReference>
<dbReference type="InterPro" id="IPR051906">
    <property type="entry name" value="TolC-like"/>
</dbReference>
<organism evidence="10 11">
    <name type="scientific">Halomonas salina</name>
    <dbReference type="NCBI Taxonomy" id="42565"/>
    <lineage>
        <taxon>Bacteria</taxon>
        <taxon>Pseudomonadati</taxon>
        <taxon>Pseudomonadota</taxon>
        <taxon>Gammaproteobacteria</taxon>
        <taxon>Oceanospirillales</taxon>
        <taxon>Halomonadaceae</taxon>
        <taxon>Halomonas</taxon>
    </lineage>
</organism>
<evidence type="ECO:0000256" key="6">
    <source>
        <dbReference type="ARBA" id="ARBA00023136"/>
    </source>
</evidence>